<evidence type="ECO:0000256" key="1">
    <source>
        <dbReference type="SAM" id="Phobius"/>
    </source>
</evidence>
<sequence>MKIKKLLWLLIVILFLFFFHHQVDAQLPGGIVIPGLTCGNSEASDSAVYCCREINTSLPAIPNIITQIGGLGQWLNNLNQSTMKLKSVTNSVPCVIGYPYPNPSDPKCTCLKESQITPSPIAAVRRMCDDYLQGNENQLCKECADKQGLWTAIGCVYGNVSKFITERLLGLGVSLGGLIALLCIIYSAIQIQTSGGNAEKVKKAQESLTSCIIGLIMIIFSVFILRLIGISILRIPGLTGN</sequence>
<dbReference type="InterPro" id="IPR043993">
    <property type="entry name" value="T4SS_pilin"/>
</dbReference>
<protein>
    <submittedName>
        <fullName evidence="2">Uncharacterized protein</fullName>
    </submittedName>
</protein>
<dbReference type="Proteomes" id="UP000182465">
    <property type="component" value="Unassembled WGS sequence"/>
</dbReference>
<keyword evidence="1" id="KW-0472">Membrane</keyword>
<comment type="caution">
    <text evidence="2">The sequence shown here is derived from an EMBL/GenBank/DDBJ whole genome shotgun (WGS) entry which is preliminary data.</text>
</comment>
<gene>
    <name evidence="2" type="ORF">AUJ29_02740</name>
</gene>
<keyword evidence="1" id="KW-0812">Transmembrane</keyword>
<dbReference type="EMBL" id="MNVB01000060">
    <property type="protein sequence ID" value="OIO16470.1"/>
    <property type="molecule type" value="Genomic_DNA"/>
</dbReference>
<proteinExistence type="predicted"/>
<evidence type="ECO:0000313" key="3">
    <source>
        <dbReference type="Proteomes" id="UP000182465"/>
    </source>
</evidence>
<dbReference type="AlphaFoldDB" id="A0A1J4U1G4"/>
<name>A0A1J4U1G4_9BACT</name>
<evidence type="ECO:0000313" key="2">
    <source>
        <dbReference type="EMBL" id="OIO16470.1"/>
    </source>
</evidence>
<accession>A0A1J4U1G4</accession>
<reference evidence="2 3" key="1">
    <citation type="journal article" date="2016" name="Environ. Microbiol.">
        <title>Genomic resolution of a cold subsurface aquifer community provides metabolic insights for novel microbes adapted to high CO concentrations.</title>
        <authorList>
            <person name="Probst A.J."/>
            <person name="Castelle C.J."/>
            <person name="Singh A."/>
            <person name="Brown C.T."/>
            <person name="Anantharaman K."/>
            <person name="Sharon I."/>
            <person name="Hug L.A."/>
            <person name="Burstein D."/>
            <person name="Emerson J.B."/>
            <person name="Thomas B.C."/>
            <person name="Banfield J.F."/>
        </authorList>
    </citation>
    <scope>NUCLEOTIDE SEQUENCE [LARGE SCALE GENOMIC DNA]</scope>
    <source>
        <strain evidence="2">CG1_02_38_13</strain>
    </source>
</reference>
<keyword evidence="1" id="KW-1133">Transmembrane helix</keyword>
<dbReference type="Pfam" id="PF18895">
    <property type="entry name" value="T4SS_pilin"/>
    <property type="match status" value="1"/>
</dbReference>
<feature type="transmembrane region" description="Helical" evidence="1">
    <location>
        <begin position="168"/>
        <end position="189"/>
    </location>
</feature>
<organism evidence="2 3">
    <name type="scientific">Candidatus Kuenenbacteria bacterium CG1_02_38_13</name>
    <dbReference type="NCBI Taxonomy" id="1805235"/>
    <lineage>
        <taxon>Bacteria</taxon>
        <taxon>Candidatus Kueneniibacteriota</taxon>
    </lineage>
</organism>
<feature type="transmembrane region" description="Helical" evidence="1">
    <location>
        <begin position="210"/>
        <end position="233"/>
    </location>
</feature>